<evidence type="ECO:0000256" key="6">
    <source>
        <dbReference type="ARBA" id="ARBA00022840"/>
    </source>
</evidence>
<dbReference type="Gene3D" id="1.10.510.10">
    <property type="entry name" value="Transferase(Phosphotransferase) domain 1"/>
    <property type="match status" value="1"/>
</dbReference>
<dbReference type="EMBL" id="QURH01000884">
    <property type="protein sequence ID" value="RFU38022.1"/>
    <property type="molecule type" value="Genomic_DNA"/>
</dbReference>
<sequence length="553" mass="58278">MVWRIEGFEEIRELGRGGQGRVVLARHAASGDLVAVKYLPAGSGSAARERFREEAVLLGRVRDPHVARLYQLVEREQGLALVMEAVDGVSFREVLARYGSLAPEAALTVLKGSLLGLSAAHSAGVVHRDYKPSNVIVPADGNSKLIDFGVATLEGTTSGAGTPAYMAPEQWLGEPAGPAADVYAATCVFVETVSGRRPFADAPRNGHLTGPVPTEDVPEPLRPLIARGMAKNPAERPPGAAAFVRELEDLARASYGPDWEARGTHLLAGIAMALASLFPLAAISASAAGAGAAGAATAGAGATTGAGVATSGAAGVIGGKAGAAIVAATVLATTAGGYGVYQAVSPSGQPKHRPVAAASPTQAMTIGRLSVRAPQSWRVQPISLNLGGAPVADSYMVTLDGPCRRLAGRGFPYYLPLPWCKGFVVMGRSYADHPDYYIGERYTPDDTFTSRFSQDEGLSCPGHTELRGSAKDHGARKTVDRTARVGSRTARYVEWTVPCWTRDYGEFGDGYYKTRTPDTYTERVWYLPDSKIVIADFWRTPGLEDVLARATLA</sequence>
<keyword evidence="3" id="KW-0808">Transferase</keyword>
<dbReference type="PROSITE" id="PS50011">
    <property type="entry name" value="PROTEIN_KINASE_DOM"/>
    <property type="match status" value="1"/>
</dbReference>
<evidence type="ECO:0000313" key="8">
    <source>
        <dbReference type="EMBL" id="RFU38022.1"/>
    </source>
</evidence>
<dbReference type="GO" id="GO:0005524">
    <property type="term" value="F:ATP binding"/>
    <property type="evidence" value="ECO:0007669"/>
    <property type="project" value="UniProtKB-KW"/>
</dbReference>
<keyword evidence="9" id="KW-1185">Reference proteome</keyword>
<organism evidence="8 9">
    <name type="scientific">Actinomadura logoneensis</name>
    <dbReference type="NCBI Taxonomy" id="2293572"/>
    <lineage>
        <taxon>Bacteria</taxon>
        <taxon>Bacillati</taxon>
        <taxon>Actinomycetota</taxon>
        <taxon>Actinomycetes</taxon>
        <taxon>Streptosporangiales</taxon>
        <taxon>Thermomonosporaceae</taxon>
        <taxon>Actinomadura</taxon>
    </lineage>
</organism>
<feature type="domain" description="Protein kinase" evidence="7">
    <location>
        <begin position="8"/>
        <end position="248"/>
    </location>
</feature>
<dbReference type="PANTHER" id="PTHR43289">
    <property type="entry name" value="MITOGEN-ACTIVATED PROTEIN KINASE KINASE KINASE 20-RELATED"/>
    <property type="match status" value="1"/>
</dbReference>
<proteinExistence type="predicted"/>
<keyword evidence="4" id="KW-0547">Nucleotide-binding</keyword>
<dbReference type="RefSeq" id="WP_117360430.1">
    <property type="nucleotide sequence ID" value="NZ_QURH01000884.1"/>
</dbReference>
<dbReference type="PANTHER" id="PTHR43289:SF6">
    <property type="entry name" value="SERINE_THREONINE-PROTEIN KINASE NEKL-3"/>
    <property type="match status" value="1"/>
</dbReference>
<comment type="caution">
    <text evidence="8">The sequence shown here is derived from an EMBL/GenBank/DDBJ whole genome shotgun (WGS) entry which is preliminary data.</text>
</comment>
<keyword evidence="6" id="KW-0067">ATP-binding</keyword>
<dbReference type="PROSITE" id="PS00108">
    <property type="entry name" value="PROTEIN_KINASE_ST"/>
    <property type="match status" value="1"/>
</dbReference>
<dbReference type="InterPro" id="IPR008271">
    <property type="entry name" value="Ser/Thr_kinase_AS"/>
</dbReference>
<evidence type="ECO:0000256" key="3">
    <source>
        <dbReference type="ARBA" id="ARBA00022679"/>
    </source>
</evidence>
<dbReference type="InterPro" id="IPR000719">
    <property type="entry name" value="Prot_kinase_dom"/>
</dbReference>
<gene>
    <name evidence="8" type="ORF">DZF91_29820</name>
</gene>
<dbReference type="Proteomes" id="UP000261811">
    <property type="component" value="Unassembled WGS sequence"/>
</dbReference>
<dbReference type="Pfam" id="PF00069">
    <property type="entry name" value="Pkinase"/>
    <property type="match status" value="1"/>
</dbReference>
<dbReference type="CDD" id="cd14014">
    <property type="entry name" value="STKc_PknB_like"/>
    <property type="match status" value="1"/>
</dbReference>
<evidence type="ECO:0000313" key="9">
    <source>
        <dbReference type="Proteomes" id="UP000261811"/>
    </source>
</evidence>
<dbReference type="OrthoDB" id="4716121at2"/>
<keyword evidence="5 8" id="KW-0418">Kinase</keyword>
<accession>A0A372JDF9</accession>
<protein>
    <recommendedName>
        <fullName evidence="1">non-specific serine/threonine protein kinase</fullName>
        <ecNumber evidence="1">2.7.11.1</ecNumber>
    </recommendedName>
</protein>
<evidence type="ECO:0000256" key="2">
    <source>
        <dbReference type="ARBA" id="ARBA00022527"/>
    </source>
</evidence>
<evidence type="ECO:0000256" key="5">
    <source>
        <dbReference type="ARBA" id="ARBA00022777"/>
    </source>
</evidence>
<dbReference type="GO" id="GO:0004674">
    <property type="term" value="F:protein serine/threonine kinase activity"/>
    <property type="evidence" value="ECO:0007669"/>
    <property type="project" value="UniProtKB-KW"/>
</dbReference>
<evidence type="ECO:0000259" key="7">
    <source>
        <dbReference type="PROSITE" id="PS50011"/>
    </source>
</evidence>
<keyword evidence="2 8" id="KW-0723">Serine/threonine-protein kinase</keyword>
<dbReference type="SUPFAM" id="SSF56112">
    <property type="entry name" value="Protein kinase-like (PK-like)"/>
    <property type="match status" value="1"/>
</dbReference>
<dbReference type="InterPro" id="IPR011009">
    <property type="entry name" value="Kinase-like_dom_sf"/>
</dbReference>
<name>A0A372JDF9_9ACTN</name>
<evidence type="ECO:0000256" key="1">
    <source>
        <dbReference type="ARBA" id="ARBA00012513"/>
    </source>
</evidence>
<evidence type="ECO:0000256" key="4">
    <source>
        <dbReference type="ARBA" id="ARBA00022741"/>
    </source>
</evidence>
<reference evidence="8 9" key="1">
    <citation type="submission" date="2018-08" db="EMBL/GenBank/DDBJ databases">
        <title>Actinomadura jelena sp. nov., a novel Actinomycete isolated from soil in Chad.</title>
        <authorList>
            <person name="Shi L."/>
        </authorList>
    </citation>
    <scope>NUCLEOTIDE SEQUENCE [LARGE SCALE GENOMIC DNA]</scope>
    <source>
        <strain evidence="8 9">NEAU-G17</strain>
    </source>
</reference>
<dbReference type="EC" id="2.7.11.1" evidence="1"/>
<dbReference type="AlphaFoldDB" id="A0A372JDF9"/>